<feature type="non-terminal residue" evidence="1">
    <location>
        <position position="1"/>
    </location>
</feature>
<reference evidence="1" key="1">
    <citation type="submission" date="2019-10" db="EMBL/GenBank/DDBJ databases">
        <authorList>
            <consortium name="DOE Joint Genome Institute"/>
            <person name="Kuo A."/>
            <person name="Miyauchi S."/>
            <person name="Kiss E."/>
            <person name="Drula E."/>
            <person name="Kohler A."/>
            <person name="Sanchez-Garcia M."/>
            <person name="Andreopoulos B."/>
            <person name="Barry K.W."/>
            <person name="Bonito G."/>
            <person name="Buee M."/>
            <person name="Carver A."/>
            <person name="Chen C."/>
            <person name="Cichocki N."/>
            <person name="Clum A."/>
            <person name="Culley D."/>
            <person name="Crous P.W."/>
            <person name="Fauchery L."/>
            <person name="Girlanda M."/>
            <person name="Hayes R."/>
            <person name="Keri Z."/>
            <person name="LaButti K."/>
            <person name="Lipzen A."/>
            <person name="Lombard V."/>
            <person name="Magnuson J."/>
            <person name="Maillard F."/>
            <person name="Morin E."/>
            <person name="Murat C."/>
            <person name="Nolan M."/>
            <person name="Ohm R."/>
            <person name="Pangilinan J."/>
            <person name="Pereira M."/>
            <person name="Perotto S."/>
            <person name="Peter M."/>
            <person name="Riley R."/>
            <person name="Sitrit Y."/>
            <person name="Stielow B."/>
            <person name="Szollosi G."/>
            <person name="Zifcakova L."/>
            <person name="Stursova M."/>
            <person name="Spatafora J.W."/>
            <person name="Tedersoo L."/>
            <person name="Vaario L.-M."/>
            <person name="Yamada A."/>
            <person name="Yan M."/>
            <person name="Wang P."/>
            <person name="Xu J."/>
            <person name="Bruns T."/>
            <person name="Baldrian P."/>
            <person name="Vilgalys R."/>
            <person name="Henrissat B."/>
            <person name="Grigoriev I.V."/>
            <person name="Hibbett D."/>
            <person name="Nagy L.G."/>
            <person name="Martin F.M."/>
        </authorList>
    </citation>
    <scope>NUCLEOTIDE SEQUENCE</scope>
    <source>
        <strain evidence="1">Prilba</strain>
    </source>
</reference>
<organism evidence="1 2">
    <name type="scientific">Russula ochroleuca</name>
    <dbReference type="NCBI Taxonomy" id="152965"/>
    <lineage>
        <taxon>Eukaryota</taxon>
        <taxon>Fungi</taxon>
        <taxon>Dikarya</taxon>
        <taxon>Basidiomycota</taxon>
        <taxon>Agaricomycotina</taxon>
        <taxon>Agaricomycetes</taxon>
        <taxon>Russulales</taxon>
        <taxon>Russulaceae</taxon>
        <taxon>Russula</taxon>
    </lineage>
</organism>
<reference evidence="1" key="2">
    <citation type="journal article" date="2020" name="Nat. Commun.">
        <title>Large-scale genome sequencing of mycorrhizal fungi provides insights into the early evolution of symbiotic traits.</title>
        <authorList>
            <person name="Miyauchi S."/>
            <person name="Kiss E."/>
            <person name="Kuo A."/>
            <person name="Drula E."/>
            <person name="Kohler A."/>
            <person name="Sanchez-Garcia M."/>
            <person name="Morin E."/>
            <person name="Andreopoulos B."/>
            <person name="Barry K.W."/>
            <person name="Bonito G."/>
            <person name="Buee M."/>
            <person name="Carver A."/>
            <person name="Chen C."/>
            <person name="Cichocki N."/>
            <person name="Clum A."/>
            <person name="Culley D."/>
            <person name="Crous P.W."/>
            <person name="Fauchery L."/>
            <person name="Girlanda M."/>
            <person name="Hayes R.D."/>
            <person name="Keri Z."/>
            <person name="LaButti K."/>
            <person name="Lipzen A."/>
            <person name="Lombard V."/>
            <person name="Magnuson J."/>
            <person name="Maillard F."/>
            <person name="Murat C."/>
            <person name="Nolan M."/>
            <person name="Ohm R.A."/>
            <person name="Pangilinan J."/>
            <person name="Pereira M.F."/>
            <person name="Perotto S."/>
            <person name="Peter M."/>
            <person name="Pfister S."/>
            <person name="Riley R."/>
            <person name="Sitrit Y."/>
            <person name="Stielow J.B."/>
            <person name="Szollosi G."/>
            <person name="Zifcakova L."/>
            <person name="Stursova M."/>
            <person name="Spatafora J.W."/>
            <person name="Tedersoo L."/>
            <person name="Vaario L.M."/>
            <person name="Yamada A."/>
            <person name="Yan M."/>
            <person name="Wang P."/>
            <person name="Xu J."/>
            <person name="Bruns T."/>
            <person name="Baldrian P."/>
            <person name="Vilgalys R."/>
            <person name="Dunand C."/>
            <person name="Henrissat B."/>
            <person name="Grigoriev I.V."/>
            <person name="Hibbett D."/>
            <person name="Nagy L.G."/>
            <person name="Martin F.M."/>
        </authorList>
    </citation>
    <scope>NUCLEOTIDE SEQUENCE</scope>
    <source>
        <strain evidence="1">Prilba</strain>
    </source>
</reference>
<protein>
    <submittedName>
        <fullName evidence="1">Uncharacterized protein</fullName>
    </submittedName>
</protein>
<dbReference type="Proteomes" id="UP000759537">
    <property type="component" value="Unassembled WGS sequence"/>
</dbReference>
<comment type="caution">
    <text evidence="1">The sequence shown here is derived from an EMBL/GenBank/DDBJ whole genome shotgun (WGS) entry which is preliminary data.</text>
</comment>
<keyword evidence="2" id="KW-1185">Reference proteome</keyword>
<name>A0A9P5TE31_9AGAM</name>
<evidence type="ECO:0000313" key="2">
    <source>
        <dbReference type="Proteomes" id="UP000759537"/>
    </source>
</evidence>
<dbReference type="OrthoDB" id="9997422at2759"/>
<accession>A0A9P5TE31</accession>
<dbReference type="EMBL" id="WHVB01000001">
    <property type="protein sequence ID" value="KAF8487340.1"/>
    <property type="molecule type" value="Genomic_DNA"/>
</dbReference>
<gene>
    <name evidence="1" type="ORF">DFH94DRAFT_621258</name>
</gene>
<sequence>DTQSWFRSQEVNVMVDSPEFVSAWMRGINANQNTRLCGCVSDKDDLWCGEGGEIIQASEVGASSIIKRLKGPCKVIGRIRGTGGF</sequence>
<dbReference type="AlphaFoldDB" id="A0A9P5TE31"/>
<proteinExistence type="predicted"/>
<evidence type="ECO:0000313" key="1">
    <source>
        <dbReference type="EMBL" id="KAF8487340.1"/>
    </source>
</evidence>